<dbReference type="SUPFAM" id="SSF46894">
    <property type="entry name" value="C-terminal effector domain of the bipartite response regulators"/>
    <property type="match status" value="1"/>
</dbReference>
<dbReference type="PROSITE" id="PS50043">
    <property type="entry name" value="HTH_LUXR_2"/>
    <property type="match status" value="1"/>
</dbReference>
<dbReference type="Gene3D" id="1.10.10.10">
    <property type="entry name" value="Winged helix-like DNA-binding domain superfamily/Winged helix DNA-binding domain"/>
    <property type="match status" value="1"/>
</dbReference>
<sequence>MKTHINNTFAKIGARHRAEAVRYAFRKGIVSEGV</sequence>
<name>A0ABS4UXW1_9ACTN</name>
<organism evidence="2 3">
    <name type="scientific">Kribbella aluminosa</name>
    <dbReference type="NCBI Taxonomy" id="416017"/>
    <lineage>
        <taxon>Bacteria</taxon>
        <taxon>Bacillati</taxon>
        <taxon>Actinomycetota</taxon>
        <taxon>Actinomycetes</taxon>
        <taxon>Propionibacteriales</taxon>
        <taxon>Kribbellaceae</taxon>
        <taxon>Kribbella</taxon>
    </lineage>
</organism>
<comment type="caution">
    <text evidence="2">The sequence shown here is derived from an EMBL/GenBank/DDBJ whole genome shotgun (WGS) entry which is preliminary data.</text>
</comment>
<feature type="domain" description="HTH luxR-type" evidence="1">
    <location>
        <begin position="1"/>
        <end position="28"/>
    </location>
</feature>
<accession>A0ABS4UXW1</accession>
<dbReference type="InterPro" id="IPR000792">
    <property type="entry name" value="Tscrpt_reg_LuxR_C"/>
</dbReference>
<evidence type="ECO:0000313" key="3">
    <source>
        <dbReference type="Proteomes" id="UP000755585"/>
    </source>
</evidence>
<dbReference type="InterPro" id="IPR036388">
    <property type="entry name" value="WH-like_DNA-bd_sf"/>
</dbReference>
<dbReference type="InterPro" id="IPR016032">
    <property type="entry name" value="Sig_transdc_resp-reg_C-effctor"/>
</dbReference>
<gene>
    <name evidence="2" type="ORF">JOF29_007557</name>
</gene>
<keyword evidence="2" id="KW-0238">DNA-binding</keyword>
<evidence type="ECO:0000259" key="1">
    <source>
        <dbReference type="PROSITE" id="PS50043"/>
    </source>
</evidence>
<reference evidence="2 3" key="1">
    <citation type="submission" date="2021-03" db="EMBL/GenBank/DDBJ databases">
        <title>Sequencing the genomes of 1000 actinobacteria strains.</title>
        <authorList>
            <person name="Klenk H.-P."/>
        </authorList>
    </citation>
    <scope>NUCLEOTIDE SEQUENCE [LARGE SCALE GENOMIC DNA]</scope>
    <source>
        <strain evidence="2 3">DSM 18824</strain>
    </source>
</reference>
<dbReference type="GO" id="GO:0003677">
    <property type="term" value="F:DNA binding"/>
    <property type="evidence" value="ECO:0007669"/>
    <property type="project" value="UniProtKB-KW"/>
</dbReference>
<keyword evidence="3" id="KW-1185">Reference proteome</keyword>
<proteinExistence type="predicted"/>
<dbReference type="EMBL" id="JAGINT010000002">
    <property type="protein sequence ID" value="MBP2356447.1"/>
    <property type="molecule type" value="Genomic_DNA"/>
</dbReference>
<protein>
    <submittedName>
        <fullName evidence="2">DNA-binding CsgD family transcriptional regulator</fullName>
    </submittedName>
</protein>
<dbReference type="Proteomes" id="UP000755585">
    <property type="component" value="Unassembled WGS sequence"/>
</dbReference>
<evidence type="ECO:0000313" key="2">
    <source>
        <dbReference type="EMBL" id="MBP2356447.1"/>
    </source>
</evidence>